<feature type="active site" description="Proton acceptor" evidence="3">
    <location>
        <position position="187"/>
    </location>
</feature>
<keyword evidence="6" id="KW-0808">Transferase</keyword>
<dbReference type="OrthoDB" id="9810913at2"/>
<dbReference type="PANTHER" id="PTHR30244">
    <property type="entry name" value="TRANSAMINASE"/>
    <property type="match status" value="1"/>
</dbReference>
<name>A0A5E6M8Z7_9BACT</name>
<keyword evidence="6" id="KW-0032">Aminotransferase</keyword>
<dbReference type="InterPro" id="IPR015422">
    <property type="entry name" value="PyrdxlP-dep_Trfase_small"/>
</dbReference>
<dbReference type="Pfam" id="PF01041">
    <property type="entry name" value="DegT_DnrJ_EryC1"/>
    <property type="match status" value="1"/>
</dbReference>
<organism evidence="6 7">
    <name type="scientific">Methylacidimicrobium tartarophylax</name>
    <dbReference type="NCBI Taxonomy" id="1041768"/>
    <lineage>
        <taxon>Bacteria</taxon>
        <taxon>Pseudomonadati</taxon>
        <taxon>Verrucomicrobiota</taxon>
        <taxon>Methylacidimicrobium</taxon>
    </lineage>
</organism>
<evidence type="ECO:0000256" key="4">
    <source>
        <dbReference type="PIRSR" id="PIRSR000390-2"/>
    </source>
</evidence>
<dbReference type="RefSeq" id="WP_142659233.1">
    <property type="nucleotide sequence ID" value="NZ_CABFVA020000012.1"/>
</dbReference>
<evidence type="ECO:0000256" key="2">
    <source>
        <dbReference type="ARBA" id="ARBA00037999"/>
    </source>
</evidence>
<dbReference type="GO" id="GO:0000271">
    <property type="term" value="P:polysaccharide biosynthetic process"/>
    <property type="evidence" value="ECO:0007669"/>
    <property type="project" value="TreeGrafter"/>
</dbReference>
<keyword evidence="1 4" id="KW-0663">Pyridoxal phosphate</keyword>
<gene>
    <name evidence="6" type="primary">wbpE</name>
    <name evidence="6" type="synonym">wlbC</name>
    <name evidence="6" type="ORF">MAMT_00367</name>
</gene>
<evidence type="ECO:0000256" key="5">
    <source>
        <dbReference type="RuleBase" id="RU004508"/>
    </source>
</evidence>
<dbReference type="EC" id="2.6.1.98" evidence="6"/>
<keyword evidence="7" id="KW-1185">Reference proteome</keyword>
<dbReference type="Gene3D" id="3.40.640.10">
    <property type="entry name" value="Type I PLP-dependent aspartate aminotransferase-like (Major domain)"/>
    <property type="match status" value="1"/>
</dbReference>
<sequence>MRRIPLLDFGRIPAEERGRLEDAFGRVLKSGQFILGAEVAAFEKECAEFLGVAHAIGVSSGTDALLLSLESLEIGPGDEVICPSYTFFATAGSIARTGAKPIFADSCPGCWNLAPQEVRRKLTAKTRAIIPVHLFGQPAAMKNLLAVGQEAGLAVIEDAAQAFGASSDGRKVGGRGLLGCFSFFPTKNLGALGDAGLIATQDGALAERIRALRVHGSRVKYRHEWIGGNFRIDALQAAFLRARLPSVEAGLEMRRRNAALYEEAFLASGIAALSPETCRCQGEERVTPKFTSQLLLPRNSRGEHTWNQYVIRYPTDRDGLRRFLSEEGVQTEVYYPLPLHQQPCFLDRGGAAGEFPVAERLARETLALPIFPGLSSGEIERVVDLIVRFASQKGKEA</sequence>
<proteinExistence type="inferred from homology"/>
<dbReference type="GO" id="GO:0030170">
    <property type="term" value="F:pyridoxal phosphate binding"/>
    <property type="evidence" value="ECO:0007669"/>
    <property type="project" value="TreeGrafter"/>
</dbReference>
<reference evidence="6 7" key="1">
    <citation type="submission" date="2019-09" db="EMBL/GenBank/DDBJ databases">
        <authorList>
            <person name="Cremers G."/>
        </authorList>
    </citation>
    <scope>NUCLEOTIDE SEQUENCE [LARGE SCALE GENOMIC DNA]</scope>
    <source>
        <strain evidence="6">4A</strain>
    </source>
</reference>
<dbReference type="CDD" id="cd00616">
    <property type="entry name" value="AHBA_syn"/>
    <property type="match status" value="1"/>
</dbReference>
<dbReference type="GO" id="GO:0008483">
    <property type="term" value="F:transaminase activity"/>
    <property type="evidence" value="ECO:0007669"/>
    <property type="project" value="UniProtKB-KW"/>
</dbReference>
<dbReference type="InterPro" id="IPR015424">
    <property type="entry name" value="PyrdxlP-dep_Trfase"/>
</dbReference>
<dbReference type="InterPro" id="IPR000653">
    <property type="entry name" value="DegT/StrS_aminotransferase"/>
</dbReference>
<dbReference type="AlphaFoldDB" id="A0A5E6M8Z7"/>
<comment type="similarity">
    <text evidence="2 5">Belongs to the DegT/DnrJ/EryC1 family.</text>
</comment>
<evidence type="ECO:0000313" key="6">
    <source>
        <dbReference type="EMBL" id="VVM04862.1"/>
    </source>
</evidence>
<dbReference type="PANTHER" id="PTHR30244:SF36">
    <property type="entry name" value="3-OXO-GLUCOSE-6-PHOSPHATE:GLUTAMATE AMINOTRANSFERASE"/>
    <property type="match status" value="1"/>
</dbReference>
<evidence type="ECO:0000313" key="7">
    <source>
        <dbReference type="Proteomes" id="UP000334923"/>
    </source>
</evidence>
<dbReference type="InterPro" id="IPR015421">
    <property type="entry name" value="PyrdxlP-dep_Trfase_major"/>
</dbReference>
<dbReference type="Proteomes" id="UP000334923">
    <property type="component" value="Unassembled WGS sequence"/>
</dbReference>
<accession>A0A5E6M8Z7</accession>
<dbReference type="SUPFAM" id="SSF53383">
    <property type="entry name" value="PLP-dependent transferases"/>
    <property type="match status" value="1"/>
</dbReference>
<dbReference type="Gene3D" id="3.90.1150.10">
    <property type="entry name" value="Aspartate Aminotransferase, domain 1"/>
    <property type="match status" value="1"/>
</dbReference>
<feature type="modified residue" description="N6-(pyridoxal phosphate)lysine" evidence="4">
    <location>
        <position position="187"/>
    </location>
</feature>
<evidence type="ECO:0000256" key="1">
    <source>
        <dbReference type="ARBA" id="ARBA00022898"/>
    </source>
</evidence>
<protein>
    <submittedName>
        <fullName evidence="6">UDP-2-acetamido-2-deoxy-ribo-hexuluronate aminotransferase</fullName>
        <ecNumber evidence="6">2.6.1.98</ecNumber>
    </submittedName>
</protein>
<evidence type="ECO:0000256" key="3">
    <source>
        <dbReference type="PIRSR" id="PIRSR000390-1"/>
    </source>
</evidence>
<dbReference type="EMBL" id="CABFVA020000012">
    <property type="protein sequence ID" value="VVM04862.1"/>
    <property type="molecule type" value="Genomic_DNA"/>
</dbReference>
<dbReference type="PIRSF" id="PIRSF000390">
    <property type="entry name" value="PLP_StrS"/>
    <property type="match status" value="1"/>
</dbReference>